<feature type="transmembrane region" description="Helical" evidence="1">
    <location>
        <begin position="32"/>
        <end position="52"/>
    </location>
</feature>
<keyword evidence="1" id="KW-1133">Transmembrane helix</keyword>
<name>A0A383EHS1_9ZZZZ</name>
<evidence type="ECO:0000313" key="2">
    <source>
        <dbReference type="EMBL" id="SVE56301.1"/>
    </source>
</evidence>
<dbReference type="EMBL" id="UINC01226005">
    <property type="protein sequence ID" value="SVE56301.1"/>
    <property type="molecule type" value="Genomic_DNA"/>
</dbReference>
<protein>
    <submittedName>
        <fullName evidence="2">Uncharacterized protein</fullName>
    </submittedName>
</protein>
<accession>A0A383EHS1</accession>
<organism evidence="2">
    <name type="scientific">marine metagenome</name>
    <dbReference type="NCBI Taxonomy" id="408172"/>
    <lineage>
        <taxon>unclassified sequences</taxon>
        <taxon>metagenomes</taxon>
        <taxon>ecological metagenomes</taxon>
    </lineage>
</organism>
<sequence>VTGFCPFFKLLVISLQIALPTTKPSADFNFEIVFSVIPKPITQFFFGLIFFIL</sequence>
<gene>
    <name evidence="2" type="ORF">METZ01_LOCUS509155</name>
</gene>
<keyword evidence="1" id="KW-0812">Transmembrane</keyword>
<dbReference type="AlphaFoldDB" id="A0A383EHS1"/>
<feature type="non-terminal residue" evidence="2">
    <location>
        <position position="1"/>
    </location>
</feature>
<proteinExistence type="predicted"/>
<evidence type="ECO:0000256" key="1">
    <source>
        <dbReference type="SAM" id="Phobius"/>
    </source>
</evidence>
<reference evidence="2" key="1">
    <citation type="submission" date="2018-05" db="EMBL/GenBank/DDBJ databases">
        <authorList>
            <person name="Lanie J.A."/>
            <person name="Ng W.-L."/>
            <person name="Kazmierczak K.M."/>
            <person name="Andrzejewski T.M."/>
            <person name="Davidsen T.M."/>
            <person name="Wayne K.J."/>
            <person name="Tettelin H."/>
            <person name="Glass J.I."/>
            <person name="Rusch D."/>
            <person name="Podicherti R."/>
            <person name="Tsui H.-C.T."/>
            <person name="Winkler M.E."/>
        </authorList>
    </citation>
    <scope>NUCLEOTIDE SEQUENCE</scope>
</reference>
<keyword evidence="1" id="KW-0472">Membrane</keyword>